<keyword evidence="8" id="KW-1185">Reference proteome</keyword>
<dbReference type="InterPro" id="IPR003594">
    <property type="entry name" value="HATPase_dom"/>
</dbReference>
<dbReference type="SUPFAM" id="SSF55874">
    <property type="entry name" value="ATPase domain of HSP90 chaperone/DNA topoisomerase II/histidine kinase"/>
    <property type="match status" value="1"/>
</dbReference>
<dbReference type="EMBL" id="JAVRHS010000001">
    <property type="protein sequence ID" value="MDT0574850.1"/>
    <property type="molecule type" value="Genomic_DNA"/>
</dbReference>
<dbReference type="PANTHER" id="PTHR43065">
    <property type="entry name" value="SENSOR HISTIDINE KINASE"/>
    <property type="match status" value="1"/>
</dbReference>
<reference evidence="7 8" key="1">
    <citation type="submission" date="2023-09" db="EMBL/GenBank/DDBJ databases">
        <authorList>
            <person name="Rey-Velasco X."/>
        </authorList>
    </citation>
    <scope>NUCLEOTIDE SEQUENCE [LARGE SCALE GENOMIC DNA]</scope>
    <source>
        <strain evidence="7 8">F390</strain>
    </source>
</reference>
<evidence type="ECO:0000259" key="5">
    <source>
        <dbReference type="PROSITE" id="PS50109"/>
    </source>
</evidence>
<dbReference type="InterPro" id="IPR000014">
    <property type="entry name" value="PAS"/>
</dbReference>
<dbReference type="Pfam" id="PF00512">
    <property type="entry name" value="HisKA"/>
    <property type="match status" value="1"/>
</dbReference>
<dbReference type="Pfam" id="PF00072">
    <property type="entry name" value="Response_reg"/>
    <property type="match status" value="1"/>
</dbReference>
<dbReference type="RefSeq" id="WP_311339408.1">
    <property type="nucleotide sequence ID" value="NZ_JAVRHS010000001.1"/>
</dbReference>
<dbReference type="SUPFAM" id="SSF47384">
    <property type="entry name" value="Homodimeric domain of signal transducing histidine kinase"/>
    <property type="match status" value="1"/>
</dbReference>
<evidence type="ECO:0000256" key="1">
    <source>
        <dbReference type="ARBA" id="ARBA00000085"/>
    </source>
</evidence>
<feature type="domain" description="Histidine kinase" evidence="5">
    <location>
        <begin position="316"/>
        <end position="542"/>
    </location>
</feature>
<name>A0ABU2ZE22_9SPHN</name>
<feature type="domain" description="Response regulatory" evidence="6">
    <location>
        <begin position="569"/>
        <end position="683"/>
    </location>
</feature>
<dbReference type="Gene3D" id="3.30.565.10">
    <property type="entry name" value="Histidine kinase-like ATPase, C-terminal domain"/>
    <property type="match status" value="1"/>
</dbReference>
<dbReference type="InterPro" id="IPR005467">
    <property type="entry name" value="His_kinase_dom"/>
</dbReference>
<dbReference type="PRINTS" id="PR00344">
    <property type="entry name" value="BCTRLSENSOR"/>
</dbReference>
<keyword evidence="3 4" id="KW-0597">Phosphoprotein</keyword>
<dbReference type="SUPFAM" id="SSF52172">
    <property type="entry name" value="CheY-like"/>
    <property type="match status" value="1"/>
</dbReference>
<dbReference type="SMART" id="SM00091">
    <property type="entry name" value="PAS"/>
    <property type="match status" value="1"/>
</dbReference>
<dbReference type="PROSITE" id="PS50110">
    <property type="entry name" value="RESPONSE_REGULATORY"/>
    <property type="match status" value="1"/>
</dbReference>
<dbReference type="InterPro" id="IPR001789">
    <property type="entry name" value="Sig_transdc_resp-reg_receiver"/>
</dbReference>
<dbReference type="Gene3D" id="1.10.287.130">
    <property type="match status" value="1"/>
</dbReference>
<dbReference type="InterPro" id="IPR036890">
    <property type="entry name" value="HATPase_C_sf"/>
</dbReference>
<dbReference type="Pfam" id="PF02518">
    <property type="entry name" value="HATPase_c"/>
    <property type="match status" value="1"/>
</dbReference>
<dbReference type="PANTHER" id="PTHR43065:SF42">
    <property type="entry name" value="TWO-COMPONENT SENSOR PPRA"/>
    <property type="match status" value="1"/>
</dbReference>
<dbReference type="Gene3D" id="3.40.50.2300">
    <property type="match status" value="1"/>
</dbReference>
<comment type="caution">
    <text evidence="7">The sequence shown here is derived from an EMBL/GenBank/DDBJ whole genome shotgun (WGS) entry which is preliminary data.</text>
</comment>
<evidence type="ECO:0000313" key="7">
    <source>
        <dbReference type="EMBL" id="MDT0574850.1"/>
    </source>
</evidence>
<evidence type="ECO:0000256" key="3">
    <source>
        <dbReference type="ARBA" id="ARBA00022553"/>
    </source>
</evidence>
<dbReference type="InterPro" id="IPR011006">
    <property type="entry name" value="CheY-like_superfamily"/>
</dbReference>
<dbReference type="SMART" id="SM00388">
    <property type="entry name" value="HisKA"/>
    <property type="match status" value="1"/>
</dbReference>
<protein>
    <recommendedName>
        <fullName evidence="2">histidine kinase</fullName>
        <ecNumber evidence="2">2.7.13.3</ecNumber>
    </recommendedName>
</protein>
<dbReference type="PROSITE" id="PS50109">
    <property type="entry name" value="HIS_KIN"/>
    <property type="match status" value="1"/>
</dbReference>
<evidence type="ECO:0000256" key="4">
    <source>
        <dbReference type="PROSITE-ProRule" id="PRU00169"/>
    </source>
</evidence>
<dbReference type="Proteomes" id="UP001259803">
    <property type="component" value="Unassembled WGS sequence"/>
</dbReference>
<gene>
    <name evidence="7" type="ORF">RM533_01480</name>
</gene>
<sequence length="690" mass="73542">MASVSAAAPALLAICALLLTTAALLQWAFQSWTLTAGYTGATLLLTALAGAGSYRKDRWQRRADLQPDRAVLLLAFNGTANPVAITDRAGRMICANAAHEDAFGAAGLLHSAQGDDEGPTRIDEALRTALLHGQAFGTVSDCNGGEWALDLRSGGRSNGFVIWSFSQQAPAKGAGAGEPLTLEHAQRLLATLPIGLALLDRHGSILFANLSFRQAVHGEAADGDLPSSAVALVVPEDRGALQEAISQSGGRSGAAALSIRLAATAEQPLTMGVTALDGVGDAAVLLSLKDAAEEARLKRQIGQATKMQAVGQLAGGVAHDFNNVLTAILGYCDLMSQRHTPGDSDYEDLAMIKSNANRAASLTRQLLAFSRQQTLRPQIVQLPEVLSEVSAMLKRLIGADIRLEVRHQLGLGPVRADPQQLEQVIINLAVNARDAIAEKGGEGRLTISTRRMSPTDVRRMDNDILPPAEYTALVVEDTGTGIAPDRLGKIFEPFYTTKELGKGTGLGLSTVYGIVKQSGGFIFADNHAEGGARFSVYLPVYNALPGDDMGSAPDVASKEPKRRYGGTGRILLVEDEDMVRTVAQRSLTRLGYAVTTAADGEEGLRCIEQQEPFDLVISDVVMPNLNGPAMMQAIRERYPDLPVIFMSGYAEEQLRREIDIARMYFLAKPFTMTDIGTKVATLLEPQPAPD</sequence>
<evidence type="ECO:0000259" key="6">
    <source>
        <dbReference type="PROSITE" id="PS50110"/>
    </source>
</evidence>
<accession>A0ABU2ZE22</accession>
<organism evidence="7 8">
    <name type="scientific">Croceicoccus esteveae</name>
    <dbReference type="NCBI Taxonomy" id="3075597"/>
    <lineage>
        <taxon>Bacteria</taxon>
        <taxon>Pseudomonadati</taxon>
        <taxon>Pseudomonadota</taxon>
        <taxon>Alphaproteobacteria</taxon>
        <taxon>Sphingomonadales</taxon>
        <taxon>Erythrobacteraceae</taxon>
        <taxon>Croceicoccus</taxon>
    </lineage>
</organism>
<dbReference type="InterPro" id="IPR036097">
    <property type="entry name" value="HisK_dim/P_sf"/>
</dbReference>
<proteinExistence type="predicted"/>
<dbReference type="EC" id="2.7.13.3" evidence="2"/>
<dbReference type="InterPro" id="IPR003661">
    <property type="entry name" value="HisK_dim/P_dom"/>
</dbReference>
<dbReference type="SMART" id="SM00448">
    <property type="entry name" value="REC"/>
    <property type="match status" value="1"/>
</dbReference>
<dbReference type="InterPro" id="IPR004358">
    <property type="entry name" value="Sig_transdc_His_kin-like_C"/>
</dbReference>
<dbReference type="CDD" id="cd00082">
    <property type="entry name" value="HisKA"/>
    <property type="match status" value="1"/>
</dbReference>
<dbReference type="SMART" id="SM00387">
    <property type="entry name" value="HATPase_c"/>
    <property type="match status" value="1"/>
</dbReference>
<evidence type="ECO:0000256" key="2">
    <source>
        <dbReference type="ARBA" id="ARBA00012438"/>
    </source>
</evidence>
<feature type="modified residue" description="4-aspartylphosphate" evidence="4">
    <location>
        <position position="619"/>
    </location>
</feature>
<comment type="catalytic activity">
    <reaction evidence="1">
        <text>ATP + protein L-histidine = ADP + protein N-phospho-L-histidine.</text>
        <dbReference type="EC" id="2.7.13.3"/>
    </reaction>
</comment>
<dbReference type="CDD" id="cd00156">
    <property type="entry name" value="REC"/>
    <property type="match status" value="1"/>
</dbReference>
<evidence type="ECO:0000313" key="8">
    <source>
        <dbReference type="Proteomes" id="UP001259803"/>
    </source>
</evidence>